<protein>
    <recommendedName>
        <fullName evidence="8">Nickel/cobalt efflux system</fullName>
    </recommendedName>
</protein>
<evidence type="ECO:0000256" key="7">
    <source>
        <dbReference type="ARBA" id="ARBA00023136"/>
    </source>
</evidence>
<feature type="transmembrane region" description="Helical" evidence="8">
    <location>
        <begin position="12"/>
        <end position="30"/>
    </location>
</feature>
<dbReference type="InterPro" id="IPR004688">
    <property type="entry name" value="Ni/Co_transpt"/>
</dbReference>
<comment type="similarity">
    <text evidence="2 8">Belongs to the NiCoT transporter (TC 2.A.52) family.</text>
</comment>
<evidence type="ECO:0000313" key="10">
    <source>
        <dbReference type="Proteomes" id="UP000277811"/>
    </source>
</evidence>
<evidence type="ECO:0000256" key="4">
    <source>
        <dbReference type="ARBA" id="ARBA00022596"/>
    </source>
</evidence>
<evidence type="ECO:0000256" key="2">
    <source>
        <dbReference type="ARBA" id="ARBA00010892"/>
    </source>
</evidence>
<proteinExistence type="inferred from homology"/>
<dbReference type="AlphaFoldDB" id="A0A498R8C7"/>
<dbReference type="PANTHER" id="PTHR31611:SF0">
    <property type="entry name" value="HIGH-AFFINITY NICKEL TRANSPORT PROTEIN NIC1"/>
    <property type="match status" value="1"/>
</dbReference>
<comment type="subcellular location">
    <subcellularLocation>
        <location evidence="8">Cell membrane</location>
        <topology evidence="8">Multi-pass membrane protein</topology>
    </subcellularLocation>
    <subcellularLocation>
        <location evidence="1">Endomembrane system</location>
        <topology evidence="1">Multi-pass membrane protein</topology>
    </subcellularLocation>
</comment>
<feature type="transmembrane region" description="Helical" evidence="8">
    <location>
        <begin position="186"/>
        <end position="213"/>
    </location>
</feature>
<feature type="transmembrane region" description="Helical" evidence="8">
    <location>
        <begin position="79"/>
        <end position="105"/>
    </location>
</feature>
<sequence>MVSKTATYSWLGYGINLVILHIIGFGSLLFSMRSHPTLLGLGFLAYTLGLRHAFDADHIAAIDNTVRKLLQQKKNPMGVGFYFSLGHSTVVLLMALATAFTAQWVQTSLPQIKDAGGVISTSVSGLFLILIGVLNLIVLHDIYKVFSRMRHSLYDNNKLEELLHNRGFMARFLNPFFKFINKSWHVYPVGFLLGLGFDTASEVALLAISAGAAKNHVEITGIIALPVLFAAGMSLLDTADGIFMTTAYNWAFSTPLRKVYYNLTITSLSVVAALFIGIIELTQVMIGKFGLTGGIWQWIRDLDFGSLGYILVALFVFTWAISYSIWKFGHVEERWHS</sequence>
<feature type="transmembrane region" description="Helical" evidence="8">
    <location>
        <begin position="259"/>
        <end position="286"/>
    </location>
</feature>
<dbReference type="Proteomes" id="UP000277811">
    <property type="component" value="Unassembled WGS sequence"/>
</dbReference>
<evidence type="ECO:0000256" key="8">
    <source>
        <dbReference type="RuleBase" id="RU362101"/>
    </source>
</evidence>
<accession>A0A498R8C7</accession>
<keyword evidence="10" id="KW-1185">Reference proteome</keyword>
<organism evidence="9 10">
    <name type="scientific">Lucifera butyrica</name>
    <dbReference type="NCBI Taxonomy" id="1351585"/>
    <lineage>
        <taxon>Bacteria</taxon>
        <taxon>Bacillati</taxon>
        <taxon>Bacillota</taxon>
        <taxon>Negativicutes</taxon>
        <taxon>Veillonellales</taxon>
        <taxon>Veillonellaceae</taxon>
        <taxon>Lucifera</taxon>
    </lineage>
</organism>
<dbReference type="PANTHER" id="PTHR31611">
    <property type="entry name" value="HIGH-AFFINITY NICKEL TRANSPORT PROTEIN NIC1"/>
    <property type="match status" value="1"/>
</dbReference>
<dbReference type="GO" id="GO:0012505">
    <property type="term" value="C:endomembrane system"/>
    <property type="evidence" value="ECO:0007669"/>
    <property type="project" value="UniProtKB-SubCell"/>
</dbReference>
<keyword evidence="4" id="KW-0533">Nickel</keyword>
<dbReference type="NCBIfam" id="TIGR00802">
    <property type="entry name" value="nico"/>
    <property type="match status" value="1"/>
</dbReference>
<gene>
    <name evidence="9" type="ORF">LUCI_4242</name>
</gene>
<keyword evidence="7 8" id="KW-0472">Membrane</keyword>
<evidence type="ECO:0000256" key="3">
    <source>
        <dbReference type="ARBA" id="ARBA00022448"/>
    </source>
</evidence>
<dbReference type="EMBL" id="UPPP01000105">
    <property type="protein sequence ID" value="VBB08956.1"/>
    <property type="molecule type" value="Genomic_DNA"/>
</dbReference>
<dbReference type="Pfam" id="PF03824">
    <property type="entry name" value="NicO"/>
    <property type="match status" value="1"/>
</dbReference>
<keyword evidence="5 8" id="KW-0812">Transmembrane</keyword>
<reference evidence="9 10" key="1">
    <citation type="submission" date="2018-06" db="EMBL/GenBank/DDBJ databases">
        <authorList>
            <person name="Strepis N."/>
        </authorList>
    </citation>
    <scope>NUCLEOTIDE SEQUENCE [LARGE SCALE GENOMIC DNA]</scope>
    <source>
        <strain evidence="9">LUCI</strain>
    </source>
</reference>
<feature type="transmembrane region" description="Helical" evidence="8">
    <location>
        <begin position="117"/>
        <end position="139"/>
    </location>
</feature>
<dbReference type="RefSeq" id="WP_207858221.1">
    <property type="nucleotide sequence ID" value="NZ_UPPP01000105.1"/>
</dbReference>
<feature type="transmembrane region" description="Helical" evidence="8">
    <location>
        <begin position="306"/>
        <end position="326"/>
    </location>
</feature>
<dbReference type="InterPro" id="IPR011541">
    <property type="entry name" value="Ni/Co_transpt_high_affinity"/>
</dbReference>
<evidence type="ECO:0000313" key="9">
    <source>
        <dbReference type="EMBL" id="VBB08956.1"/>
    </source>
</evidence>
<feature type="transmembrane region" description="Helical" evidence="8">
    <location>
        <begin position="219"/>
        <end position="238"/>
    </location>
</feature>
<dbReference type="GO" id="GO:0005886">
    <property type="term" value="C:plasma membrane"/>
    <property type="evidence" value="ECO:0007669"/>
    <property type="project" value="UniProtKB-SubCell"/>
</dbReference>
<keyword evidence="3 8" id="KW-0813">Transport</keyword>
<evidence type="ECO:0000256" key="6">
    <source>
        <dbReference type="ARBA" id="ARBA00022989"/>
    </source>
</evidence>
<evidence type="ECO:0000256" key="1">
    <source>
        <dbReference type="ARBA" id="ARBA00004127"/>
    </source>
</evidence>
<name>A0A498R8C7_9FIRM</name>
<keyword evidence="6 8" id="KW-1133">Transmembrane helix</keyword>
<dbReference type="GO" id="GO:0015099">
    <property type="term" value="F:nickel cation transmembrane transporter activity"/>
    <property type="evidence" value="ECO:0007669"/>
    <property type="project" value="UniProtKB-UniRule"/>
</dbReference>
<evidence type="ECO:0000256" key="5">
    <source>
        <dbReference type="ARBA" id="ARBA00022692"/>
    </source>
</evidence>